<dbReference type="InterPro" id="IPR009057">
    <property type="entry name" value="Homeodomain-like_sf"/>
</dbReference>
<dbReference type="EMBL" id="FOWW01000009">
    <property type="protein sequence ID" value="SFQ53703.1"/>
    <property type="molecule type" value="Genomic_DNA"/>
</dbReference>
<keyword evidence="1" id="KW-0805">Transcription regulation</keyword>
<organism evidence="6 7">
    <name type="scientific">Amycolatopsis arida</name>
    <dbReference type="NCBI Taxonomy" id="587909"/>
    <lineage>
        <taxon>Bacteria</taxon>
        <taxon>Bacillati</taxon>
        <taxon>Actinomycetota</taxon>
        <taxon>Actinomycetes</taxon>
        <taxon>Pseudonocardiales</taxon>
        <taxon>Pseudonocardiaceae</taxon>
        <taxon>Amycolatopsis</taxon>
    </lineage>
</organism>
<evidence type="ECO:0000256" key="4">
    <source>
        <dbReference type="PROSITE-ProRule" id="PRU00335"/>
    </source>
</evidence>
<dbReference type="InterPro" id="IPR001647">
    <property type="entry name" value="HTH_TetR"/>
</dbReference>
<reference evidence="7" key="1">
    <citation type="submission" date="2016-10" db="EMBL/GenBank/DDBJ databases">
        <authorList>
            <person name="Varghese N."/>
            <person name="Submissions S."/>
        </authorList>
    </citation>
    <scope>NUCLEOTIDE SEQUENCE [LARGE SCALE GENOMIC DNA]</scope>
    <source>
        <strain evidence="7">CGMCC 4.5579</strain>
    </source>
</reference>
<protein>
    <submittedName>
        <fullName evidence="6">DNA-binding transcriptional regulator, AcrR family</fullName>
    </submittedName>
</protein>
<dbReference type="GO" id="GO:0000976">
    <property type="term" value="F:transcription cis-regulatory region binding"/>
    <property type="evidence" value="ECO:0007669"/>
    <property type="project" value="TreeGrafter"/>
</dbReference>
<dbReference type="Gene3D" id="1.10.357.10">
    <property type="entry name" value="Tetracycline Repressor, domain 2"/>
    <property type="match status" value="1"/>
</dbReference>
<dbReference type="SUPFAM" id="SSF46689">
    <property type="entry name" value="Homeodomain-like"/>
    <property type="match status" value="1"/>
</dbReference>
<dbReference type="PROSITE" id="PS01081">
    <property type="entry name" value="HTH_TETR_1"/>
    <property type="match status" value="1"/>
</dbReference>
<proteinExistence type="predicted"/>
<sequence length="230" mass="24905">MSQPAPRAAGRADRILDAAGALLLRLGYRKVTIEDIARHADVGKGTVYLHWRTKRELFEALLRRESMAPVEALLDRLRRDPAEVRPHRLSRGAFLDTHRSPLLAALVTGDTDVVGALRDGPLGGQDLLATDQFFAVLTRHGLLRTDLPNLALAMQATAVGFHLVDAVEPGYGEIDLDARADALAHTVRCAFEPPGDPDPAALAAAAAELSAMFENLITGYRKWIYAAESG</sequence>
<keyword evidence="7" id="KW-1185">Reference proteome</keyword>
<keyword evidence="2 4" id="KW-0238">DNA-binding</keyword>
<dbReference type="GO" id="GO:0003700">
    <property type="term" value="F:DNA-binding transcription factor activity"/>
    <property type="evidence" value="ECO:0007669"/>
    <property type="project" value="TreeGrafter"/>
</dbReference>
<evidence type="ECO:0000313" key="6">
    <source>
        <dbReference type="EMBL" id="SFQ53703.1"/>
    </source>
</evidence>
<dbReference type="InterPro" id="IPR023772">
    <property type="entry name" value="DNA-bd_HTH_TetR-type_CS"/>
</dbReference>
<gene>
    <name evidence="6" type="ORF">SAMN05421810_1093</name>
</gene>
<dbReference type="RefSeq" id="WP_092533899.1">
    <property type="nucleotide sequence ID" value="NZ_FOWW01000009.1"/>
</dbReference>
<dbReference type="PROSITE" id="PS50977">
    <property type="entry name" value="HTH_TETR_2"/>
    <property type="match status" value="1"/>
</dbReference>
<feature type="domain" description="HTH tetR-type" evidence="5">
    <location>
        <begin position="9"/>
        <end position="69"/>
    </location>
</feature>
<accession>A0A1I5ZB84</accession>
<dbReference type="PANTHER" id="PTHR30055">
    <property type="entry name" value="HTH-TYPE TRANSCRIPTIONAL REGULATOR RUTR"/>
    <property type="match status" value="1"/>
</dbReference>
<dbReference type="InterPro" id="IPR050109">
    <property type="entry name" value="HTH-type_TetR-like_transc_reg"/>
</dbReference>
<dbReference type="PRINTS" id="PR00455">
    <property type="entry name" value="HTHTETR"/>
</dbReference>
<dbReference type="PANTHER" id="PTHR30055:SF234">
    <property type="entry name" value="HTH-TYPE TRANSCRIPTIONAL REGULATOR BETI"/>
    <property type="match status" value="1"/>
</dbReference>
<evidence type="ECO:0000256" key="2">
    <source>
        <dbReference type="ARBA" id="ARBA00023125"/>
    </source>
</evidence>
<feature type="DNA-binding region" description="H-T-H motif" evidence="4">
    <location>
        <begin position="32"/>
        <end position="51"/>
    </location>
</feature>
<dbReference type="Pfam" id="PF00440">
    <property type="entry name" value="TetR_N"/>
    <property type="match status" value="1"/>
</dbReference>
<name>A0A1I5ZB84_9PSEU</name>
<evidence type="ECO:0000256" key="3">
    <source>
        <dbReference type="ARBA" id="ARBA00023163"/>
    </source>
</evidence>
<dbReference type="AlphaFoldDB" id="A0A1I5ZB84"/>
<dbReference type="STRING" id="587909.SAMN05421810_1093"/>
<evidence type="ECO:0000256" key="1">
    <source>
        <dbReference type="ARBA" id="ARBA00023015"/>
    </source>
</evidence>
<evidence type="ECO:0000259" key="5">
    <source>
        <dbReference type="PROSITE" id="PS50977"/>
    </source>
</evidence>
<evidence type="ECO:0000313" key="7">
    <source>
        <dbReference type="Proteomes" id="UP000198727"/>
    </source>
</evidence>
<dbReference type="OrthoDB" id="3682047at2"/>
<keyword evidence="3" id="KW-0804">Transcription</keyword>
<dbReference type="Proteomes" id="UP000198727">
    <property type="component" value="Unassembled WGS sequence"/>
</dbReference>